<reference evidence="1" key="1">
    <citation type="submission" date="2021-01" db="EMBL/GenBank/DDBJ databases">
        <authorList>
            <consortium name="Genoscope - CEA"/>
            <person name="William W."/>
        </authorList>
    </citation>
    <scope>NUCLEOTIDE SEQUENCE</scope>
</reference>
<dbReference type="EMBL" id="CAJJDP010000155">
    <property type="protein sequence ID" value="CAD8211141.1"/>
    <property type="molecule type" value="Genomic_DNA"/>
</dbReference>
<evidence type="ECO:0000313" key="1">
    <source>
        <dbReference type="EMBL" id="CAD8211141.1"/>
    </source>
</evidence>
<sequence>MSVYKRNIKQFAVPIREYQVAKAIRIRRILNQKSEIIKNLTFALY</sequence>
<accession>A0A8S1YC00</accession>
<protein>
    <submittedName>
        <fullName evidence="1">Uncharacterized protein</fullName>
    </submittedName>
</protein>
<keyword evidence="2" id="KW-1185">Reference proteome</keyword>
<dbReference type="AlphaFoldDB" id="A0A8S1YC00"/>
<comment type="caution">
    <text evidence="1">The sequence shown here is derived from an EMBL/GenBank/DDBJ whole genome shotgun (WGS) entry which is preliminary data.</text>
</comment>
<name>A0A8S1YC00_PAROT</name>
<gene>
    <name evidence="1" type="ORF">POCTA_138.1.T1530057</name>
</gene>
<organism evidence="1 2">
    <name type="scientific">Paramecium octaurelia</name>
    <dbReference type="NCBI Taxonomy" id="43137"/>
    <lineage>
        <taxon>Eukaryota</taxon>
        <taxon>Sar</taxon>
        <taxon>Alveolata</taxon>
        <taxon>Ciliophora</taxon>
        <taxon>Intramacronucleata</taxon>
        <taxon>Oligohymenophorea</taxon>
        <taxon>Peniculida</taxon>
        <taxon>Parameciidae</taxon>
        <taxon>Paramecium</taxon>
    </lineage>
</organism>
<evidence type="ECO:0000313" key="2">
    <source>
        <dbReference type="Proteomes" id="UP000683925"/>
    </source>
</evidence>
<proteinExistence type="predicted"/>
<dbReference type="Proteomes" id="UP000683925">
    <property type="component" value="Unassembled WGS sequence"/>
</dbReference>